<reference evidence="1 2" key="1">
    <citation type="submission" date="2015-12" db="EMBL/GenBank/DDBJ databases">
        <title>Dictyostelia acquired genes for synthesis and detection of signals that induce cell-type specialization by lateral gene transfer from prokaryotes.</title>
        <authorList>
            <person name="Gloeckner G."/>
            <person name="Schaap P."/>
        </authorList>
    </citation>
    <scope>NUCLEOTIDE SEQUENCE [LARGE SCALE GENOMIC DNA]</scope>
    <source>
        <strain evidence="1 2">TK</strain>
    </source>
</reference>
<evidence type="ECO:0000313" key="1">
    <source>
        <dbReference type="EMBL" id="KYR02195.1"/>
    </source>
</evidence>
<name>A0A152A7U4_TIELA</name>
<comment type="caution">
    <text evidence="1">The sequence shown here is derived from an EMBL/GenBank/DDBJ whole genome shotgun (WGS) entry which is preliminary data.</text>
</comment>
<dbReference type="OrthoDB" id="158739at2759"/>
<dbReference type="Gene3D" id="3.40.50.300">
    <property type="entry name" value="P-loop containing nucleotide triphosphate hydrolases"/>
    <property type="match status" value="1"/>
</dbReference>
<dbReference type="AlphaFoldDB" id="A0A152A7U4"/>
<accession>A0A152A7U4</accession>
<protein>
    <submittedName>
        <fullName evidence="1">Uncharacterized protein</fullName>
    </submittedName>
</protein>
<proteinExistence type="predicted"/>
<dbReference type="STRING" id="361077.A0A152A7U4"/>
<dbReference type="SUPFAM" id="SSF52540">
    <property type="entry name" value="P-loop containing nucleoside triphosphate hydrolases"/>
    <property type="match status" value="1"/>
</dbReference>
<dbReference type="InterPro" id="IPR027417">
    <property type="entry name" value="P-loop_NTPase"/>
</dbReference>
<evidence type="ECO:0000313" key="2">
    <source>
        <dbReference type="Proteomes" id="UP000076078"/>
    </source>
</evidence>
<organism evidence="1 2">
    <name type="scientific">Tieghemostelium lacteum</name>
    <name type="common">Slime mold</name>
    <name type="synonym">Dictyostelium lacteum</name>
    <dbReference type="NCBI Taxonomy" id="361077"/>
    <lineage>
        <taxon>Eukaryota</taxon>
        <taxon>Amoebozoa</taxon>
        <taxon>Evosea</taxon>
        <taxon>Eumycetozoa</taxon>
        <taxon>Dictyostelia</taxon>
        <taxon>Dictyosteliales</taxon>
        <taxon>Raperosteliaceae</taxon>
        <taxon>Tieghemostelium</taxon>
    </lineage>
</organism>
<gene>
    <name evidence="1" type="ORF">DLAC_01012</name>
</gene>
<dbReference type="EMBL" id="LODT01000004">
    <property type="protein sequence ID" value="KYR02195.1"/>
    <property type="molecule type" value="Genomic_DNA"/>
</dbReference>
<dbReference type="InParanoid" id="A0A152A7U4"/>
<dbReference type="Proteomes" id="UP000076078">
    <property type="component" value="Unassembled WGS sequence"/>
</dbReference>
<keyword evidence="2" id="KW-1185">Reference proteome</keyword>
<sequence length="618" mass="70697">MSTDNQQTETTTYSSSSNIQPQTHNIFTLTENTTTQQIIDQIPNISNIDSSIIETNDINGSTLLDPRVTMELLTGSLKISLKTALGLDNLRTTNVKFNYNLGKLPFHVPTPIYINGKEGILFNDPHISQRTKRIKEIVELLETKQYLLIKSPPFSGKTALCQLITEYLKKTKPTSYVRMIELNGVNDGTFSDLWEYNTGTTFNNWLKLAASEPVYLIVDECQTLYPENHKWNSEFWPLLKGLKGKIHILMFAAYGEHPGFGGQNMSTPVEIELCNTLTHRWVFYTDDEAIEQLSNFKIYFPIPDSITRWILTNCCNHPGLISLTISNIMNWYYKKDIIDLEVTLTQFLLGSTYNIAIAASRASPQLSMLNDSEIEILDKIILEREYKCNIICLSVASLIKRGIIIDNSIESDKTTTHFLQFPSPLYSNCYYIQRFQSHNILNSYEIKPHEFEKYITGAIRLFRPNQLKSIISSKDSKSHIPYEALWQQEFYHAASSANGPQISPEPGKMLGIDGKIDFYVNDKYNWAIELVSEGDRLQLHLNRFTAGGSYEALLKVVSNWCVIDFTSKYKGNIVHPNLWTVQYSQDFLTYKIYRNQKLNCTIQIPNTTIGSTIKQIFS</sequence>